<evidence type="ECO:0000256" key="5">
    <source>
        <dbReference type="ARBA" id="ARBA00023288"/>
    </source>
</evidence>
<comment type="similarity">
    <text evidence="6">Belongs to the nlpA lipoprotein family.</text>
</comment>
<keyword evidence="3" id="KW-0472">Membrane</keyword>
<comment type="subcellular location">
    <subcellularLocation>
        <location evidence="1">Membrane</location>
        <topology evidence="1">Lipid-anchor</topology>
    </subcellularLocation>
</comment>
<dbReference type="EMBL" id="JASTZU010000019">
    <property type="protein sequence ID" value="MDL4839933.1"/>
    <property type="molecule type" value="Genomic_DNA"/>
</dbReference>
<dbReference type="Pfam" id="PF03180">
    <property type="entry name" value="Lipoprotein_9"/>
    <property type="match status" value="1"/>
</dbReference>
<dbReference type="InterPro" id="IPR004872">
    <property type="entry name" value="Lipoprotein_NlpA"/>
</dbReference>
<sequence>MKKILNVLLAALFILVITACGTNDEENDTASENAGENTAETEGTEETEEPVEIKVGATSVPHAEVLEQAKPLLAEEGIELVVEEYQDYILPNQDLSDGRIDANYFQHIPYFNSEVEEKGYDFVNLGSIHVEPMAVYSQNITSVDDIPEGTEVIISRSVADHGRILALFESQGLITLDADVEKVDATVNDIVENPLNLTFSPDFDAAFLPEAYDKEEDALVAINTNYAIEAGLSIAEDSLFVEGEDSPYPNIIAARAEDENNESLLKLVEVLQSEEIQNYIIETYNGEVVPVSESN</sequence>
<evidence type="ECO:0000256" key="3">
    <source>
        <dbReference type="ARBA" id="ARBA00023136"/>
    </source>
</evidence>
<keyword evidence="4" id="KW-0564">Palmitate</keyword>
<proteinExistence type="inferred from homology"/>
<keyword evidence="5 6" id="KW-0449">Lipoprotein</keyword>
<evidence type="ECO:0000256" key="1">
    <source>
        <dbReference type="ARBA" id="ARBA00004635"/>
    </source>
</evidence>
<keyword evidence="10" id="KW-1185">Reference proteome</keyword>
<feature type="chain" id="PRO_5045133439" description="Lipoprotein" evidence="8">
    <location>
        <begin position="20"/>
        <end position="295"/>
    </location>
</feature>
<keyword evidence="2 8" id="KW-0732">Signal</keyword>
<dbReference type="Proteomes" id="UP001235343">
    <property type="component" value="Unassembled WGS sequence"/>
</dbReference>
<name>A0ABT7L264_9BACI</name>
<dbReference type="PANTHER" id="PTHR30429:SF0">
    <property type="entry name" value="METHIONINE-BINDING LIPOPROTEIN METQ"/>
    <property type="match status" value="1"/>
</dbReference>
<evidence type="ECO:0000256" key="7">
    <source>
        <dbReference type="SAM" id="MobiDB-lite"/>
    </source>
</evidence>
<evidence type="ECO:0000256" key="6">
    <source>
        <dbReference type="PIRNR" id="PIRNR002854"/>
    </source>
</evidence>
<protein>
    <recommendedName>
        <fullName evidence="6">Lipoprotein</fullName>
    </recommendedName>
</protein>
<dbReference type="Gene3D" id="3.40.190.10">
    <property type="entry name" value="Periplasmic binding protein-like II"/>
    <property type="match status" value="2"/>
</dbReference>
<dbReference type="SUPFAM" id="SSF53850">
    <property type="entry name" value="Periplasmic binding protein-like II"/>
    <property type="match status" value="1"/>
</dbReference>
<gene>
    <name evidence="9" type="ORF">QQS35_05620</name>
</gene>
<feature type="compositionally biased region" description="Low complexity" evidence="7">
    <location>
        <begin position="32"/>
        <end position="41"/>
    </location>
</feature>
<comment type="caution">
    <text evidence="9">The sequence shown here is derived from an EMBL/GenBank/DDBJ whole genome shotgun (WGS) entry which is preliminary data.</text>
</comment>
<dbReference type="PIRSF" id="PIRSF002854">
    <property type="entry name" value="MetQ"/>
    <property type="match status" value="1"/>
</dbReference>
<evidence type="ECO:0000256" key="4">
    <source>
        <dbReference type="ARBA" id="ARBA00023139"/>
    </source>
</evidence>
<feature type="region of interest" description="Disordered" evidence="7">
    <location>
        <begin position="25"/>
        <end position="50"/>
    </location>
</feature>
<dbReference type="PANTHER" id="PTHR30429">
    <property type="entry name" value="D-METHIONINE-BINDING LIPOPROTEIN METQ"/>
    <property type="match status" value="1"/>
</dbReference>
<dbReference type="RefSeq" id="WP_285930929.1">
    <property type="nucleotide sequence ID" value="NZ_JASTZU010000019.1"/>
</dbReference>
<organism evidence="9 10">
    <name type="scientific">Aquibacillus rhizosphaerae</name>
    <dbReference type="NCBI Taxonomy" id="3051431"/>
    <lineage>
        <taxon>Bacteria</taxon>
        <taxon>Bacillati</taxon>
        <taxon>Bacillota</taxon>
        <taxon>Bacilli</taxon>
        <taxon>Bacillales</taxon>
        <taxon>Bacillaceae</taxon>
        <taxon>Aquibacillus</taxon>
    </lineage>
</organism>
<dbReference type="PROSITE" id="PS51257">
    <property type="entry name" value="PROKAR_LIPOPROTEIN"/>
    <property type="match status" value="1"/>
</dbReference>
<reference evidence="9 10" key="1">
    <citation type="submission" date="2023-06" db="EMBL/GenBank/DDBJ databases">
        <title>Aquibacillus rhizosphaerae LR5S19.</title>
        <authorList>
            <person name="Sun J.-Q."/>
        </authorList>
    </citation>
    <scope>NUCLEOTIDE SEQUENCE [LARGE SCALE GENOMIC DNA]</scope>
    <source>
        <strain evidence="9 10">LR5S19</strain>
    </source>
</reference>
<accession>A0ABT7L264</accession>
<evidence type="ECO:0000256" key="8">
    <source>
        <dbReference type="SAM" id="SignalP"/>
    </source>
</evidence>
<feature type="signal peptide" evidence="8">
    <location>
        <begin position="1"/>
        <end position="19"/>
    </location>
</feature>
<evidence type="ECO:0000313" key="10">
    <source>
        <dbReference type="Proteomes" id="UP001235343"/>
    </source>
</evidence>
<evidence type="ECO:0000256" key="2">
    <source>
        <dbReference type="ARBA" id="ARBA00022729"/>
    </source>
</evidence>
<evidence type="ECO:0000313" key="9">
    <source>
        <dbReference type="EMBL" id="MDL4839933.1"/>
    </source>
</evidence>